<sequence>MGEPTLLRTPTGLSDRLNDDDELEMFDQWRGGPGEQVHKAVGAESHYDKQRMAFTTRKPYHDLKDVLDVCKDAGEKFDFDVSDCRWSDVVGQMQKAEDVYKAKGDKNPVRGFFRHGQIMGTTGVPLLNIIPDQWGLNILRAGLTLIFQAVQQREANREKIFEAFKLIPEIIEKATTTRELYPKEETLQENVTVLYTMLLEEMPQLIRILLRRHHAIFFKRWGRQIPGQEQNLIDASVAKVNKGYADLKNCLDNLTHKKLATIDQNVTENVRETKAIRQTAASTHVRVANVSKDLTAVGENLQVHREESKVQLGEVEEEVKHHITRKLNEKGEEIKGGLSAIERKMDELKRQFEMSQNAALETVNTNHATTIQTGIYYIVLEKVYYGGYAQPQAYRSPTPTYQKVSTSELLSILDVPFDAANNDLGYILRQSNNFRTDILGHGRWLMTLGSFKIWLGGGRSDILLVDGHFDQAKMGKTSPMSVFCATFIASVVKLQSTIVLHFFCGQHVTFDDPLRGPHGLLRSLICQLLLYPNIPEPNLEMLGQQELYNDLRGHELDALRHLFQQLIQQLPRGTLVFCIIDGLSEYETRMNNSTEDLRSVIHTLQSIAVDESQAGPTFKVLMTSANRSTEIVHEIPSHQRVSLRAGNVHHGPVSEQAFFAEVSRVKASIEAAAPGPQGLPWIESNVHPAQAAWDMSRLRIEGAPSVPETLPWATPQRVQTLVDAVPSPAPQWATVTPPAAEGYRYG</sequence>
<evidence type="ECO:0000259" key="2">
    <source>
        <dbReference type="Pfam" id="PF24883"/>
    </source>
</evidence>
<organism evidence="3 4">
    <name type="scientific">Phialocephala subalpina</name>
    <dbReference type="NCBI Taxonomy" id="576137"/>
    <lineage>
        <taxon>Eukaryota</taxon>
        <taxon>Fungi</taxon>
        <taxon>Dikarya</taxon>
        <taxon>Ascomycota</taxon>
        <taxon>Pezizomycotina</taxon>
        <taxon>Leotiomycetes</taxon>
        <taxon>Helotiales</taxon>
        <taxon>Mollisiaceae</taxon>
        <taxon>Phialocephala</taxon>
        <taxon>Phialocephala fortinii species complex</taxon>
    </lineage>
</organism>
<accession>A0A1L7X105</accession>
<dbReference type="Pfam" id="PF24883">
    <property type="entry name" value="NPHP3_N"/>
    <property type="match status" value="1"/>
</dbReference>
<dbReference type="Proteomes" id="UP000184330">
    <property type="component" value="Unassembled WGS sequence"/>
</dbReference>
<dbReference type="PANTHER" id="PTHR40619:SF3">
    <property type="entry name" value="FUNGAL STAND N-TERMINAL GOODBYE DOMAIN-CONTAINING PROTEIN"/>
    <property type="match status" value="1"/>
</dbReference>
<gene>
    <name evidence="3" type="ORF">PAC_08596</name>
</gene>
<reference evidence="3 4" key="1">
    <citation type="submission" date="2016-03" db="EMBL/GenBank/DDBJ databases">
        <authorList>
            <person name="Ploux O."/>
        </authorList>
    </citation>
    <scope>NUCLEOTIDE SEQUENCE [LARGE SCALE GENOMIC DNA]</scope>
    <source>
        <strain evidence="3 4">UAMH 11012</strain>
    </source>
</reference>
<dbReference type="STRING" id="576137.A0A1L7X105"/>
<dbReference type="InterPro" id="IPR056884">
    <property type="entry name" value="NPHP3-like_N"/>
</dbReference>
<name>A0A1L7X105_9HELO</name>
<protein>
    <recommendedName>
        <fullName evidence="2">Nephrocystin 3-like N-terminal domain-containing protein</fullName>
    </recommendedName>
</protein>
<dbReference type="PANTHER" id="PTHR40619">
    <property type="entry name" value="FUNGAL STAND N-TERMINAL GOODBYE DOMAIN-CONTAINING PROTEIN"/>
    <property type="match status" value="1"/>
</dbReference>
<dbReference type="EMBL" id="FJOG01000012">
    <property type="protein sequence ID" value="CZR58704.1"/>
    <property type="molecule type" value="Genomic_DNA"/>
</dbReference>
<evidence type="ECO:0000256" key="1">
    <source>
        <dbReference type="ARBA" id="ARBA00022737"/>
    </source>
</evidence>
<evidence type="ECO:0000313" key="4">
    <source>
        <dbReference type="Proteomes" id="UP000184330"/>
    </source>
</evidence>
<keyword evidence="4" id="KW-1185">Reference proteome</keyword>
<proteinExistence type="predicted"/>
<evidence type="ECO:0000313" key="3">
    <source>
        <dbReference type="EMBL" id="CZR58704.1"/>
    </source>
</evidence>
<keyword evidence="1" id="KW-0677">Repeat</keyword>
<feature type="domain" description="Nephrocystin 3-like N-terminal" evidence="2">
    <location>
        <begin position="440"/>
        <end position="624"/>
    </location>
</feature>
<dbReference type="OrthoDB" id="5419927at2759"/>
<dbReference type="AlphaFoldDB" id="A0A1L7X105"/>